<dbReference type="STRING" id="1817895.AUJ95_02450"/>
<name>A0A1J5ED71_9BACT</name>
<evidence type="ECO:0000313" key="2">
    <source>
        <dbReference type="EMBL" id="OIP41967.1"/>
    </source>
</evidence>
<dbReference type="SUPFAM" id="SSF81301">
    <property type="entry name" value="Nucleotidyltransferase"/>
    <property type="match status" value="1"/>
</dbReference>
<reference evidence="2 3" key="1">
    <citation type="journal article" date="2016" name="Environ. Microbiol.">
        <title>Genomic resolution of a cold subsurface aquifer community provides metabolic insights for novel microbes adapted to high CO concentrations.</title>
        <authorList>
            <person name="Probst A.J."/>
            <person name="Castelle C.J."/>
            <person name="Singh A."/>
            <person name="Brown C.T."/>
            <person name="Anantharaman K."/>
            <person name="Sharon I."/>
            <person name="Hug L.A."/>
            <person name="Burstein D."/>
            <person name="Emerson J.B."/>
            <person name="Thomas B.C."/>
            <person name="Banfield J.F."/>
        </authorList>
    </citation>
    <scope>NUCLEOTIDE SEQUENCE [LARGE SCALE GENOMIC DNA]</scope>
    <source>
        <strain evidence="2">CG2_30_40_21</strain>
    </source>
</reference>
<dbReference type="Pfam" id="PF18765">
    <property type="entry name" value="Polbeta"/>
    <property type="match status" value="1"/>
</dbReference>
<dbReference type="Gene3D" id="3.30.460.10">
    <property type="entry name" value="Beta Polymerase, domain 2"/>
    <property type="match status" value="1"/>
</dbReference>
<accession>A0A1J5ED71</accession>
<dbReference type="PANTHER" id="PTHR43449">
    <property type="entry name" value="NUCLEOTIDYLTRANSFERASE"/>
    <property type="match status" value="1"/>
</dbReference>
<dbReference type="PANTHER" id="PTHR43449:SF1">
    <property type="entry name" value="POLYMERASE BETA NUCLEOTIDYLTRANSFERASE DOMAIN-CONTAINING PROTEIN"/>
    <property type="match status" value="1"/>
</dbReference>
<gene>
    <name evidence="2" type="ORF">AUJ95_02450</name>
</gene>
<protein>
    <recommendedName>
        <fullName evidence="1">Polymerase beta nucleotidyltransferase domain-containing protein</fullName>
    </recommendedName>
</protein>
<feature type="domain" description="Polymerase beta nucleotidyltransferase" evidence="1">
    <location>
        <begin position="19"/>
        <end position="67"/>
    </location>
</feature>
<sequence>MAIISDKAIGVVDKFIKLTKKSGIHIERAVLFGSYANKKAHKWSDIDIAIVSSDFCGIPFYDRDKLLPFILETDTGIEPHPFRPEDWTEEDYFVAEIIKTGIEIKV</sequence>
<dbReference type="InterPro" id="IPR041633">
    <property type="entry name" value="Polbeta"/>
</dbReference>
<dbReference type="CDD" id="cd05403">
    <property type="entry name" value="NT_KNTase_like"/>
    <property type="match status" value="1"/>
</dbReference>
<evidence type="ECO:0000313" key="3">
    <source>
        <dbReference type="Proteomes" id="UP000183085"/>
    </source>
</evidence>
<evidence type="ECO:0000259" key="1">
    <source>
        <dbReference type="Pfam" id="PF18765"/>
    </source>
</evidence>
<proteinExistence type="predicted"/>
<dbReference type="EMBL" id="MNYI01000065">
    <property type="protein sequence ID" value="OIP41967.1"/>
    <property type="molecule type" value="Genomic_DNA"/>
</dbReference>
<comment type="caution">
    <text evidence="2">The sequence shown here is derived from an EMBL/GenBank/DDBJ whole genome shotgun (WGS) entry which is preliminary data.</text>
</comment>
<organism evidence="2 3">
    <name type="scientific">Candidatus Desantisbacteria bacterium CG2_30_40_21</name>
    <dbReference type="NCBI Taxonomy" id="1817895"/>
    <lineage>
        <taxon>Bacteria</taxon>
        <taxon>Candidatus Desantisiibacteriota</taxon>
    </lineage>
</organism>
<dbReference type="Proteomes" id="UP000183085">
    <property type="component" value="Unassembled WGS sequence"/>
</dbReference>
<dbReference type="AlphaFoldDB" id="A0A1J5ED71"/>
<dbReference type="InterPro" id="IPR043519">
    <property type="entry name" value="NT_sf"/>
</dbReference>